<comment type="caution">
    <text evidence="2">The sequence shown here is derived from an EMBL/GenBank/DDBJ whole genome shotgun (WGS) entry which is preliminary data.</text>
</comment>
<sequence length="298" mass="33105">MGAVMRILIAGNVTVDEISGRVRVGGTGYYGGRALAECFGEEVYVATHVDESLRGLIIGTLNTYGVRVIELSNSATPIFIIENGKAVGFKGKSPKIRFADLEPYTKIYRFDAIILGPILQEIDLNELGMAVSWGYRVISLDIQGVVREVIDTSLKLKWSKYLEKAFEYLDIVHGNIREFCFSEDLQHVLKTVKEWSSAMKTLFLVSLDEKGLYMIRKGEVLYTKPPQINTVDEVGAGDILLATTSYYMAKGLDPLTSALRGMAAAILKIENAYRDWFTAQQVEQISKELVTQTQAVAI</sequence>
<protein>
    <recommendedName>
        <fullName evidence="1">Carbohydrate kinase PfkB domain-containing protein</fullName>
    </recommendedName>
</protein>
<proteinExistence type="predicted"/>
<dbReference type="PANTHER" id="PTHR46566">
    <property type="entry name" value="1-PHOSPHOFRUCTOKINASE-RELATED"/>
    <property type="match status" value="1"/>
</dbReference>
<organism evidence="2">
    <name type="scientific">Ignisphaera aggregans</name>
    <dbReference type="NCBI Taxonomy" id="334771"/>
    <lineage>
        <taxon>Archaea</taxon>
        <taxon>Thermoproteota</taxon>
        <taxon>Thermoprotei</taxon>
        <taxon>Desulfurococcales</taxon>
        <taxon>Desulfurococcaceae</taxon>
        <taxon>Ignisphaera</taxon>
    </lineage>
</organism>
<feature type="domain" description="Carbohydrate kinase PfkB" evidence="1">
    <location>
        <begin position="157"/>
        <end position="270"/>
    </location>
</feature>
<dbReference type="PANTHER" id="PTHR46566:SF1">
    <property type="entry name" value="1-PHOSPHOFRUCTOKINASE"/>
    <property type="match status" value="1"/>
</dbReference>
<reference evidence="2" key="1">
    <citation type="journal article" date="2020" name="mSystems">
        <title>Genome- and Community-Level Interaction Insights into Carbon Utilization and Element Cycling Functions of Hydrothermarchaeota in Hydrothermal Sediment.</title>
        <authorList>
            <person name="Zhou Z."/>
            <person name="Liu Y."/>
            <person name="Xu W."/>
            <person name="Pan J."/>
            <person name="Luo Z.H."/>
            <person name="Li M."/>
        </authorList>
    </citation>
    <scope>NUCLEOTIDE SEQUENCE [LARGE SCALE GENOMIC DNA]</scope>
    <source>
        <strain evidence="2">SpSt-125</strain>
    </source>
</reference>
<dbReference type="SUPFAM" id="SSF53613">
    <property type="entry name" value="Ribokinase-like"/>
    <property type="match status" value="1"/>
</dbReference>
<dbReference type="Pfam" id="PF00294">
    <property type="entry name" value="PfkB"/>
    <property type="match status" value="1"/>
</dbReference>
<gene>
    <name evidence="2" type="ORF">ENO26_09315</name>
</gene>
<dbReference type="InterPro" id="IPR029056">
    <property type="entry name" value="Ribokinase-like"/>
</dbReference>
<name>A0A7J2U4T2_9CREN</name>
<dbReference type="AlphaFoldDB" id="A0A7J2U4T2"/>
<evidence type="ECO:0000259" key="1">
    <source>
        <dbReference type="Pfam" id="PF00294"/>
    </source>
</evidence>
<dbReference type="EMBL" id="DSEU01000066">
    <property type="protein sequence ID" value="HEM67741.1"/>
    <property type="molecule type" value="Genomic_DNA"/>
</dbReference>
<dbReference type="GO" id="GO:0008443">
    <property type="term" value="F:phosphofructokinase activity"/>
    <property type="evidence" value="ECO:0007669"/>
    <property type="project" value="TreeGrafter"/>
</dbReference>
<dbReference type="GO" id="GO:0005829">
    <property type="term" value="C:cytosol"/>
    <property type="evidence" value="ECO:0007669"/>
    <property type="project" value="TreeGrafter"/>
</dbReference>
<dbReference type="InterPro" id="IPR011611">
    <property type="entry name" value="PfkB_dom"/>
</dbReference>
<evidence type="ECO:0000313" key="2">
    <source>
        <dbReference type="EMBL" id="HEM67741.1"/>
    </source>
</evidence>
<accession>A0A7J2U4T2</accession>
<dbReference type="Gene3D" id="3.40.1190.20">
    <property type="match status" value="1"/>
</dbReference>